<keyword evidence="4 8" id="KW-0812">Transmembrane</keyword>
<reference evidence="9" key="1">
    <citation type="submission" date="2020-11" db="EMBL/GenBank/DDBJ databases">
        <title>Isolation and identification of active actinomycetes.</title>
        <authorList>
            <person name="Sun X."/>
        </authorList>
    </citation>
    <scope>NUCLEOTIDE SEQUENCE</scope>
    <source>
        <strain evidence="9">NEAU-A11</strain>
    </source>
</reference>
<evidence type="ECO:0000256" key="3">
    <source>
        <dbReference type="ARBA" id="ARBA00022679"/>
    </source>
</evidence>
<proteinExistence type="inferred from homology"/>
<accession>A0A931BZT4</accession>
<keyword evidence="3" id="KW-0808">Transferase</keyword>
<comment type="similarity">
    <text evidence="7">Belongs to the glycosyltransferase 87 family.</text>
</comment>
<evidence type="ECO:0000256" key="8">
    <source>
        <dbReference type="SAM" id="Phobius"/>
    </source>
</evidence>
<keyword evidence="10" id="KW-1185">Reference proteome</keyword>
<feature type="transmembrane region" description="Helical" evidence="8">
    <location>
        <begin position="202"/>
        <end position="227"/>
    </location>
</feature>
<feature type="transmembrane region" description="Helical" evidence="8">
    <location>
        <begin position="16"/>
        <end position="34"/>
    </location>
</feature>
<comment type="caution">
    <text evidence="9">The sequence shown here is derived from an EMBL/GenBank/DDBJ whole genome shotgun (WGS) entry which is preliminary data.</text>
</comment>
<evidence type="ECO:0000256" key="6">
    <source>
        <dbReference type="ARBA" id="ARBA00023136"/>
    </source>
</evidence>
<feature type="transmembrane region" description="Helical" evidence="8">
    <location>
        <begin position="288"/>
        <end position="312"/>
    </location>
</feature>
<dbReference type="AlphaFoldDB" id="A0A931BZT4"/>
<feature type="transmembrane region" description="Helical" evidence="8">
    <location>
        <begin position="123"/>
        <end position="143"/>
    </location>
</feature>
<keyword evidence="6 8" id="KW-0472">Membrane</keyword>
<feature type="transmembrane region" description="Helical" evidence="8">
    <location>
        <begin position="234"/>
        <end position="252"/>
    </location>
</feature>
<dbReference type="GO" id="GO:0005886">
    <property type="term" value="C:plasma membrane"/>
    <property type="evidence" value="ECO:0007669"/>
    <property type="project" value="UniProtKB-SubCell"/>
</dbReference>
<feature type="transmembrane region" description="Helical" evidence="8">
    <location>
        <begin position="399"/>
        <end position="419"/>
    </location>
</feature>
<dbReference type="EMBL" id="JADQTO010000002">
    <property type="protein sequence ID" value="MBG0560619.1"/>
    <property type="molecule type" value="Genomic_DNA"/>
</dbReference>
<keyword evidence="5 8" id="KW-1133">Transmembrane helix</keyword>
<dbReference type="Pfam" id="PF09594">
    <property type="entry name" value="GT87"/>
    <property type="match status" value="1"/>
</dbReference>
<name>A0A931BZT4_9ACTN</name>
<evidence type="ECO:0000313" key="9">
    <source>
        <dbReference type="EMBL" id="MBG0560619.1"/>
    </source>
</evidence>
<evidence type="ECO:0000256" key="7">
    <source>
        <dbReference type="ARBA" id="ARBA00024033"/>
    </source>
</evidence>
<dbReference type="InterPro" id="IPR018584">
    <property type="entry name" value="GT87"/>
</dbReference>
<dbReference type="Proteomes" id="UP000598146">
    <property type="component" value="Unassembled WGS sequence"/>
</dbReference>
<evidence type="ECO:0000313" key="10">
    <source>
        <dbReference type="Proteomes" id="UP000598146"/>
    </source>
</evidence>
<evidence type="ECO:0000256" key="5">
    <source>
        <dbReference type="ARBA" id="ARBA00022989"/>
    </source>
</evidence>
<feature type="transmembrane region" description="Helical" evidence="8">
    <location>
        <begin position="373"/>
        <end position="393"/>
    </location>
</feature>
<protein>
    <submittedName>
        <fullName evidence="9">DUF2029 domain-containing protein</fullName>
    </submittedName>
</protein>
<dbReference type="GO" id="GO:0016758">
    <property type="term" value="F:hexosyltransferase activity"/>
    <property type="evidence" value="ECO:0007669"/>
    <property type="project" value="InterPro"/>
</dbReference>
<evidence type="ECO:0000256" key="2">
    <source>
        <dbReference type="ARBA" id="ARBA00022475"/>
    </source>
</evidence>
<evidence type="ECO:0000256" key="4">
    <source>
        <dbReference type="ARBA" id="ARBA00022692"/>
    </source>
</evidence>
<keyword evidence="2" id="KW-1003">Cell membrane</keyword>
<comment type="subcellular location">
    <subcellularLocation>
        <location evidence="1">Cell membrane</location>
        <topology evidence="1">Multi-pass membrane protein</topology>
    </subcellularLocation>
</comment>
<organism evidence="9 10">
    <name type="scientific">Actinoplanes aureus</name>
    <dbReference type="NCBI Taxonomy" id="2792083"/>
    <lineage>
        <taxon>Bacteria</taxon>
        <taxon>Bacillati</taxon>
        <taxon>Actinomycetota</taxon>
        <taxon>Actinomycetes</taxon>
        <taxon>Micromonosporales</taxon>
        <taxon>Micromonosporaceae</taxon>
        <taxon>Actinoplanes</taxon>
    </lineage>
</organism>
<feature type="transmembrane region" description="Helical" evidence="8">
    <location>
        <begin position="88"/>
        <end position="111"/>
    </location>
</feature>
<evidence type="ECO:0000256" key="1">
    <source>
        <dbReference type="ARBA" id="ARBA00004651"/>
    </source>
</evidence>
<gene>
    <name evidence="9" type="ORF">I4J89_03955</name>
</gene>
<sequence>MPAIDRGVRRAARTRFAMVALGGLGALAIITLSLHRYGLSTLSVDLAAIRGWTAGDGLYDYQAPGGETRAALSPALALLLAPLAVLPLPAAGSLLALASVAALVLASVVLAGPIARRYGHRRAMVVLTIAALAMLTSPVRATLGLGRTDLLLFGLVVADLVALRRAAWTRSRATWWPARRASRTLPDRSLRHRLRRVWATGAWAGAGTGLATALAAAPVLFIGYLLLTRQRRAALTALATAATVTLGMLLLAPDETLTWYGTALWELDRAAPISTPDNQSLAGVLARLYGFSAPPVLVWFSFGVLVLAVGLIRARSAHADGDEIAAFTLVALTCAVAGPVTGQAETVWLIPAVLILADTATRRRLSARLPRSARFAGAGFAVAALLGYGLLVAGPLWAYGWNATALALIVLVNALPWRYGSAPAIPELRPAKKPAAIPVPRGG</sequence>